<feature type="domain" description="PAC" evidence="4">
    <location>
        <begin position="318"/>
        <end position="370"/>
    </location>
</feature>
<dbReference type="InterPro" id="IPR035965">
    <property type="entry name" value="PAS-like_dom_sf"/>
</dbReference>
<dbReference type="Pfam" id="PF00563">
    <property type="entry name" value="EAL"/>
    <property type="match status" value="1"/>
</dbReference>
<dbReference type="InterPro" id="IPR043128">
    <property type="entry name" value="Rev_trsase/Diguanyl_cyclase"/>
</dbReference>
<dbReference type="Pfam" id="PF08448">
    <property type="entry name" value="PAS_4"/>
    <property type="match status" value="1"/>
</dbReference>
<feature type="domain" description="HAMP" evidence="6">
    <location>
        <begin position="186"/>
        <end position="238"/>
    </location>
</feature>
<dbReference type="PROSITE" id="PS50885">
    <property type="entry name" value="HAMP"/>
    <property type="match status" value="1"/>
</dbReference>
<dbReference type="SMART" id="SM00052">
    <property type="entry name" value="EAL"/>
    <property type="match status" value="1"/>
</dbReference>
<dbReference type="PANTHER" id="PTHR44757:SF4">
    <property type="entry name" value="DIGUANYLATE CYCLASE DGCE-RELATED"/>
    <property type="match status" value="1"/>
</dbReference>
<dbReference type="SMART" id="SM00304">
    <property type="entry name" value="HAMP"/>
    <property type="match status" value="1"/>
</dbReference>
<dbReference type="PROSITE" id="PS50887">
    <property type="entry name" value="GGDEF"/>
    <property type="match status" value="1"/>
</dbReference>
<dbReference type="SMART" id="SM00091">
    <property type="entry name" value="PAS"/>
    <property type="match status" value="2"/>
</dbReference>
<accession>A0A4R3HVK7</accession>
<feature type="transmembrane region" description="Helical" evidence="2">
    <location>
        <begin position="20"/>
        <end position="40"/>
    </location>
</feature>
<dbReference type="Gene3D" id="3.30.450.20">
    <property type="entry name" value="PAS domain"/>
    <property type="match status" value="2"/>
</dbReference>
<dbReference type="InterPro" id="IPR013767">
    <property type="entry name" value="PAS_fold"/>
</dbReference>
<dbReference type="InterPro" id="IPR035919">
    <property type="entry name" value="EAL_sf"/>
</dbReference>
<dbReference type="InterPro" id="IPR032244">
    <property type="entry name" value="LapD_MoxY_N"/>
</dbReference>
<dbReference type="InterPro" id="IPR000700">
    <property type="entry name" value="PAS-assoc_C"/>
</dbReference>
<evidence type="ECO:0000256" key="1">
    <source>
        <dbReference type="SAM" id="MobiDB-lite"/>
    </source>
</evidence>
<evidence type="ECO:0000313" key="9">
    <source>
        <dbReference type="Proteomes" id="UP000295382"/>
    </source>
</evidence>
<evidence type="ECO:0000259" key="5">
    <source>
        <dbReference type="PROSITE" id="PS50883"/>
    </source>
</evidence>
<dbReference type="AlphaFoldDB" id="A0A4R3HVK7"/>
<evidence type="ECO:0000259" key="6">
    <source>
        <dbReference type="PROSITE" id="PS50885"/>
    </source>
</evidence>
<evidence type="ECO:0000259" key="3">
    <source>
        <dbReference type="PROSITE" id="PS50112"/>
    </source>
</evidence>
<dbReference type="Proteomes" id="UP000295382">
    <property type="component" value="Unassembled WGS sequence"/>
</dbReference>
<dbReference type="Gene3D" id="6.10.340.10">
    <property type="match status" value="1"/>
</dbReference>
<dbReference type="PROSITE" id="PS50113">
    <property type="entry name" value="PAC"/>
    <property type="match status" value="2"/>
</dbReference>
<dbReference type="InterPro" id="IPR000160">
    <property type="entry name" value="GGDEF_dom"/>
</dbReference>
<feature type="domain" description="PAC" evidence="4">
    <location>
        <begin position="448"/>
        <end position="500"/>
    </location>
</feature>
<keyword evidence="2" id="KW-1133">Transmembrane helix</keyword>
<name>A0A4R3HVK7_PAULE</name>
<feature type="transmembrane region" description="Helical" evidence="2">
    <location>
        <begin position="167"/>
        <end position="185"/>
    </location>
</feature>
<proteinExistence type="predicted"/>
<dbReference type="OrthoDB" id="9813903at2"/>
<dbReference type="Pfam" id="PF00990">
    <property type="entry name" value="GGDEF"/>
    <property type="match status" value="1"/>
</dbReference>
<dbReference type="SUPFAM" id="SSF141868">
    <property type="entry name" value="EAL domain-like"/>
    <property type="match status" value="1"/>
</dbReference>
<dbReference type="Gene3D" id="3.20.20.450">
    <property type="entry name" value="EAL domain"/>
    <property type="match status" value="1"/>
</dbReference>
<feature type="domain" description="PAS" evidence="3">
    <location>
        <begin position="246"/>
        <end position="316"/>
    </location>
</feature>
<dbReference type="SUPFAM" id="SSF55785">
    <property type="entry name" value="PYP-like sensor domain (PAS domain)"/>
    <property type="match status" value="2"/>
</dbReference>
<dbReference type="GO" id="GO:0003824">
    <property type="term" value="F:catalytic activity"/>
    <property type="evidence" value="ECO:0007669"/>
    <property type="project" value="UniProtKB-ARBA"/>
</dbReference>
<dbReference type="Gene3D" id="3.30.70.270">
    <property type="match status" value="1"/>
</dbReference>
<dbReference type="CDD" id="cd01948">
    <property type="entry name" value="EAL"/>
    <property type="match status" value="1"/>
</dbReference>
<evidence type="ECO:0000313" key="8">
    <source>
        <dbReference type="EMBL" id="TCS36804.1"/>
    </source>
</evidence>
<feature type="domain" description="EAL" evidence="5">
    <location>
        <begin position="675"/>
        <end position="928"/>
    </location>
</feature>
<dbReference type="InterPro" id="IPR001633">
    <property type="entry name" value="EAL_dom"/>
</dbReference>
<keyword evidence="2" id="KW-0472">Membrane</keyword>
<dbReference type="Pfam" id="PF00989">
    <property type="entry name" value="PAS"/>
    <property type="match status" value="1"/>
</dbReference>
<dbReference type="EMBL" id="SLZQ01000005">
    <property type="protein sequence ID" value="TCS36804.1"/>
    <property type="molecule type" value="Genomic_DNA"/>
</dbReference>
<dbReference type="Pfam" id="PF16448">
    <property type="entry name" value="LapD_MoxY_N"/>
    <property type="match status" value="1"/>
</dbReference>
<feature type="domain" description="PAS" evidence="3">
    <location>
        <begin position="371"/>
        <end position="423"/>
    </location>
</feature>
<dbReference type="SUPFAM" id="SSF55073">
    <property type="entry name" value="Nucleotide cyclase"/>
    <property type="match status" value="1"/>
</dbReference>
<dbReference type="GO" id="GO:0016020">
    <property type="term" value="C:membrane"/>
    <property type="evidence" value="ECO:0007669"/>
    <property type="project" value="InterPro"/>
</dbReference>
<dbReference type="InterPro" id="IPR001610">
    <property type="entry name" value="PAC"/>
</dbReference>
<dbReference type="RefSeq" id="WP_132258535.1">
    <property type="nucleotide sequence ID" value="NZ_SLZQ01000005.1"/>
</dbReference>
<dbReference type="InterPro" id="IPR013656">
    <property type="entry name" value="PAS_4"/>
</dbReference>
<dbReference type="CDD" id="cd06225">
    <property type="entry name" value="HAMP"/>
    <property type="match status" value="1"/>
</dbReference>
<dbReference type="FunFam" id="3.30.70.270:FF:000001">
    <property type="entry name" value="Diguanylate cyclase domain protein"/>
    <property type="match status" value="1"/>
</dbReference>
<dbReference type="SMART" id="SM00267">
    <property type="entry name" value="GGDEF"/>
    <property type="match status" value="1"/>
</dbReference>
<dbReference type="PANTHER" id="PTHR44757">
    <property type="entry name" value="DIGUANYLATE CYCLASE DGCP"/>
    <property type="match status" value="1"/>
</dbReference>
<feature type="region of interest" description="Disordered" evidence="1">
    <location>
        <begin position="929"/>
        <end position="957"/>
    </location>
</feature>
<protein>
    <submittedName>
        <fullName evidence="8">PAS domain S-box-containing protein/diguanylate cyclase (GGDEF)-like protein</fullName>
    </submittedName>
</protein>
<dbReference type="InterPro" id="IPR029787">
    <property type="entry name" value="Nucleotide_cyclase"/>
</dbReference>
<keyword evidence="9" id="KW-1185">Reference proteome</keyword>
<sequence>MLNLSSLFKAGRDLSLAARIKLVSGVVLTLVGCTIFTLDLRNEISFQRDKLAQSLQYELDFLAQALTEPVITGDYAAVQQLLNKGVEQPAIHSIAWTDSENHLQIADTPQSDVVLTAPAWFAHWTNIPQYSENKDIIVGGENYGRLRVEIATTPAINQIWEKMLGKLCILLLGIGSLFALLGTLVSNGLRPLYVLQKAAHQFGQGDHALRIQASGPPEMQACIHAFNNMAANIERLLGSLRDSGSRNRLLAVIVEQSNVPIITVDLDGIITSWNTAASMLYGYGAEDVIGRPASMLYHPELVHEFKDNVARIQQAQPTTFEAHRRTRDGRLLHLSISVSPLYDENNRHIGEISISRDITRQKRAEEALDKEKERAQVTLASIADAVVTTDTDGNIDYLNPVAEKLLGWRTDEAYGRALGEIFQCVDEAGASIPSPIEQTLHQHQQIEVRGDALLVQRDGARLPIEHSAAPISDHEGEVIGMVLVFRDVSESHDMARQLSWQASHDALTSLVNRREFERRLETLIHSAHEQDRQHALLYMDLDQFKVVNDTCGHGAGDELLRQLSAVLNTRIRSADTLARLGGDEFGVLLADCPLNKAMEVAEALRESVADFRFAWQDKIFAIGVSIGVVPIVGQRENNTDVMGVADAACYAAKDKGRNQVQASPNTRELTQRRGEMLWVSRINSALEQNRFLLHYQRIVPVHGDDDGLHFEALLRMRDQDGNLVSPMSFIPAAERYNLMRGLDRRVVTLAFEECRKLGSMPSIMISINLSGDSLSDPTLLDFLKRQFAEFGVDPRGICFEVTETAAIANLELANILIRELKAMGCRFSLDDFGSGLSSFGYLKNLPVNYLKIDGSFVRDMARDPTDAAMVVAINNIGHVMGIKTIAEWVENQETLDALRSIGVDYAQGYLLGRPQPMETIRNEIMHATAAPQPLKSPSPESQREENLADETPIIPGF</sequence>
<feature type="domain" description="GGDEF" evidence="7">
    <location>
        <begin position="532"/>
        <end position="665"/>
    </location>
</feature>
<reference evidence="8 9" key="1">
    <citation type="submission" date="2019-03" db="EMBL/GenBank/DDBJ databases">
        <title>Genomic Encyclopedia of Type Strains, Phase IV (KMG-IV): sequencing the most valuable type-strain genomes for metagenomic binning, comparative biology and taxonomic classification.</title>
        <authorList>
            <person name="Goeker M."/>
        </authorList>
    </citation>
    <scope>NUCLEOTIDE SEQUENCE [LARGE SCALE GENOMIC DNA]</scope>
    <source>
        <strain evidence="8 9">DSM 7445</strain>
    </source>
</reference>
<dbReference type="CDD" id="cd00130">
    <property type="entry name" value="PAS"/>
    <property type="match status" value="2"/>
</dbReference>
<dbReference type="NCBIfam" id="TIGR00229">
    <property type="entry name" value="sensory_box"/>
    <property type="match status" value="2"/>
</dbReference>
<organism evidence="8 9">
    <name type="scientific">Paucimonas lemoignei</name>
    <name type="common">Pseudomonas lemoignei</name>
    <dbReference type="NCBI Taxonomy" id="29443"/>
    <lineage>
        <taxon>Bacteria</taxon>
        <taxon>Pseudomonadati</taxon>
        <taxon>Pseudomonadota</taxon>
        <taxon>Betaproteobacteria</taxon>
        <taxon>Burkholderiales</taxon>
        <taxon>Burkholderiaceae</taxon>
        <taxon>Paucimonas</taxon>
    </lineage>
</organism>
<dbReference type="SMART" id="SM00086">
    <property type="entry name" value="PAC"/>
    <property type="match status" value="2"/>
</dbReference>
<comment type="caution">
    <text evidence="8">The sequence shown here is derived from an EMBL/GenBank/DDBJ whole genome shotgun (WGS) entry which is preliminary data.</text>
</comment>
<evidence type="ECO:0000259" key="4">
    <source>
        <dbReference type="PROSITE" id="PS50113"/>
    </source>
</evidence>
<dbReference type="NCBIfam" id="TIGR00254">
    <property type="entry name" value="GGDEF"/>
    <property type="match status" value="1"/>
</dbReference>
<evidence type="ECO:0000259" key="7">
    <source>
        <dbReference type="PROSITE" id="PS50887"/>
    </source>
</evidence>
<dbReference type="CDD" id="cd01949">
    <property type="entry name" value="GGDEF"/>
    <property type="match status" value="1"/>
</dbReference>
<dbReference type="InterPro" id="IPR052155">
    <property type="entry name" value="Biofilm_reg_signaling"/>
</dbReference>
<dbReference type="InterPro" id="IPR000014">
    <property type="entry name" value="PAS"/>
</dbReference>
<dbReference type="Pfam" id="PF00672">
    <property type="entry name" value="HAMP"/>
    <property type="match status" value="1"/>
</dbReference>
<dbReference type="InterPro" id="IPR003660">
    <property type="entry name" value="HAMP_dom"/>
</dbReference>
<dbReference type="GO" id="GO:0007165">
    <property type="term" value="P:signal transduction"/>
    <property type="evidence" value="ECO:0007669"/>
    <property type="project" value="InterPro"/>
</dbReference>
<gene>
    <name evidence="8" type="ORF">EDC30_10523</name>
</gene>
<dbReference type="PROSITE" id="PS50883">
    <property type="entry name" value="EAL"/>
    <property type="match status" value="1"/>
</dbReference>
<dbReference type="GO" id="GO:0006355">
    <property type="term" value="P:regulation of DNA-templated transcription"/>
    <property type="evidence" value="ECO:0007669"/>
    <property type="project" value="InterPro"/>
</dbReference>
<dbReference type="PROSITE" id="PS50112">
    <property type="entry name" value="PAS"/>
    <property type="match status" value="2"/>
</dbReference>
<keyword evidence="2" id="KW-0812">Transmembrane</keyword>
<evidence type="ECO:0000256" key="2">
    <source>
        <dbReference type="SAM" id="Phobius"/>
    </source>
</evidence>
<dbReference type="SUPFAM" id="SSF158472">
    <property type="entry name" value="HAMP domain-like"/>
    <property type="match status" value="1"/>
</dbReference>